<feature type="transmembrane region" description="Helical" evidence="9">
    <location>
        <begin position="297"/>
        <end position="316"/>
    </location>
</feature>
<dbReference type="PANTHER" id="PTHR43562:SF1">
    <property type="entry name" value="NA(+)_H(+) ANTIPORTER YJBQ-RELATED"/>
    <property type="match status" value="1"/>
</dbReference>
<evidence type="ECO:0000256" key="5">
    <source>
        <dbReference type="ARBA" id="ARBA00022692"/>
    </source>
</evidence>
<dbReference type="InterPro" id="IPR006153">
    <property type="entry name" value="Cation/H_exchanger_TM"/>
</dbReference>
<evidence type="ECO:0000313" key="12">
    <source>
        <dbReference type="Proteomes" id="UP000193208"/>
    </source>
</evidence>
<evidence type="ECO:0000313" key="11">
    <source>
        <dbReference type="EMBL" id="OSH01065.1"/>
    </source>
</evidence>
<keyword evidence="4" id="KW-0050">Antiport</keyword>
<dbReference type="GO" id="GO:0015297">
    <property type="term" value="F:antiporter activity"/>
    <property type="evidence" value="ECO:0007669"/>
    <property type="project" value="UniProtKB-KW"/>
</dbReference>
<dbReference type="GO" id="GO:1902600">
    <property type="term" value="P:proton transmembrane transport"/>
    <property type="evidence" value="ECO:0007669"/>
    <property type="project" value="InterPro"/>
</dbReference>
<keyword evidence="7" id="KW-0406">Ion transport</keyword>
<comment type="subcellular location">
    <subcellularLocation>
        <location evidence="1">Membrane</location>
        <topology evidence="1">Multi-pass membrane protein</topology>
    </subcellularLocation>
</comment>
<evidence type="ECO:0000256" key="4">
    <source>
        <dbReference type="ARBA" id="ARBA00022449"/>
    </source>
</evidence>
<organism evidence="11 12">
    <name type="scientific">Bifidobacterium adolescentis</name>
    <dbReference type="NCBI Taxonomy" id="1680"/>
    <lineage>
        <taxon>Bacteria</taxon>
        <taxon>Bacillati</taxon>
        <taxon>Actinomycetota</taxon>
        <taxon>Actinomycetes</taxon>
        <taxon>Bifidobacteriales</taxon>
        <taxon>Bifidobacteriaceae</taxon>
        <taxon>Bifidobacterium</taxon>
    </lineage>
</organism>
<evidence type="ECO:0000256" key="9">
    <source>
        <dbReference type="SAM" id="Phobius"/>
    </source>
</evidence>
<dbReference type="RefSeq" id="WP_085381588.1">
    <property type="nucleotide sequence ID" value="NZ_JBPFJA010000001.1"/>
</dbReference>
<evidence type="ECO:0000256" key="8">
    <source>
        <dbReference type="ARBA" id="ARBA00023136"/>
    </source>
</evidence>
<evidence type="ECO:0000256" key="6">
    <source>
        <dbReference type="ARBA" id="ARBA00022989"/>
    </source>
</evidence>
<evidence type="ECO:0000259" key="10">
    <source>
        <dbReference type="Pfam" id="PF00999"/>
    </source>
</evidence>
<dbReference type="InterPro" id="IPR038770">
    <property type="entry name" value="Na+/solute_symporter_sf"/>
</dbReference>
<reference evidence="11 12" key="1">
    <citation type="journal article" date="2016" name="Sci. Rep.">
        <title>Evaluation of genetic diversity among strains of the human gut commensal Bifidobacterium adolescentis.</title>
        <authorList>
            <person name="Duranti S."/>
            <person name="Milani C."/>
            <person name="Lugli G.A."/>
            <person name="Mancabelli L."/>
            <person name="Turroni F."/>
            <person name="Ferrario C."/>
            <person name="Mangifesta M."/>
            <person name="Viappiani A."/>
            <person name="Sanchez B."/>
            <person name="Margolles A."/>
            <person name="van Sinderen D."/>
            <person name="Ventura M."/>
        </authorList>
    </citation>
    <scope>NUCLEOTIDE SEQUENCE [LARGE SCALE GENOMIC DNA]</scope>
    <source>
        <strain evidence="11 12">AL46-7</strain>
    </source>
</reference>
<dbReference type="Pfam" id="PF00999">
    <property type="entry name" value="Na_H_Exchanger"/>
    <property type="match status" value="1"/>
</dbReference>
<accession>A0A1X3A2U6</accession>
<evidence type="ECO:0000256" key="3">
    <source>
        <dbReference type="ARBA" id="ARBA00022448"/>
    </source>
</evidence>
<gene>
    <name evidence="11" type="ORF">AL0467_0117</name>
</gene>
<name>A0A1X3A2U6_BIFAD</name>
<feature type="transmembrane region" description="Helical" evidence="9">
    <location>
        <begin position="226"/>
        <end position="253"/>
    </location>
</feature>
<feature type="transmembrane region" description="Helical" evidence="9">
    <location>
        <begin position="273"/>
        <end position="290"/>
    </location>
</feature>
<protein>
    <submittedName>
        <fullName evidence="11">Potassium transporter</fullName>
    </submittedName>
</protein>
<keyword evidence="5 9" id="KW-0812">Transmembrane</keyword>
<evidence type="ECO:0000256" key="7">
    <source>
        <dbReference type="ARBA" id="ARBA00023065"/>
    </source>
</evidence>
<dbReference type="EMBL" id="LNKI01000001">
    <property type="protein sequence ID" value="OSH01065.1"/>
    <property type="molecule type" value="Genomic_DNA"/>
</dbReference>
<dbReference type="Proteomes" id="UP000193208">
    <property type="component" value="Unassembled WGS sequence"/>
</dbReference>
<feature type="transmembrane region" description="Helical" evidence="9">
    <location>
        <begin position="34"/>
        <end position="53"/>
    </location>
</feature>
<evidence type="ECO:0000256" key="2">
    <source>
        <dbReference type="ARBA" id="ARBA00005551"/>
    </source>
</evidence>
<keyword evidence="8 9" id="KW-0472">Membrane</keyword>
<comment type="caution">
    <text evidence="11">The sequence shown here is derived from an EMBL/GenBank/DDBJ whole genome shotgun (WGS) entry which is preliminary data.</text>
</comment>
<dbReference type="Gene3D" id="1.20.1530.20">
    <property type="match status" value="1"/>
</dbReference>
<feature type="domain" description="Cation/H+ exchanger transmembrane" evidence="10">
    <location>
        <begin position="13"/>
        <end position="381"/>
    </location>
</feature>
<dbReference type="PANTHER" id="PTHR43562">
    <property type="entry name" value="NAPA-TYPE SODIUM/HYDROGEN ANTIPORTER"/>
    <property type="match status" value="1"/>
</dbReference>
<keyword evidence="6 9" id="KW-1133">Transmembrane helix</keyword>
<feature type="transmembrane region" description="Helical" evidence="9">
    <location>
        <begin position="6"/>
        <end position="25"/>
    </location>
</feature>
<feature type="transmembrane region" description="Helical" evidence="9">
    <location>
        <begin position="148"/>
        <end position="169"/>
    </location>
</feature>
<feature type="transmembrane region" description="Helical" evidence="9">
    <location>
        <begin position="367"/>
        <end position="387"/>
    </location>
</feature>
<feature type="transmembrane region" description="Helical" evidence="9">
    <location>
        <begin position="175"/>
        <end position="194"/>
    </location>
</feature>
<keyword evidence="3" id="KW-0813">Transport</keyword>
<feature type="transmembrane region" description="Helical" evidence="9">
    <location>
        <begin position="336"/>
        <end position="355"/>
    </location>
</feature>
<feature type="transmembrane region" description="Helical" evidence="9">
    <location>
        <begin position="88"/>
        <end position="109"/>
    </location>
</feature>
<dbReference type="AlphaFoldDB" id="A0A1X3A2U6"/>
<evidence type="ECO:0000256" key="1">
    <source>
        <dbReference type="ARBA" id="ARBA00004141"/>
    </source>
</evidence>
<dbReference type="GO" id="GO:0016020">
    <property type="term" value="C:membrane"/>
    <property type="evidence" value="ECO:0007669"/>
    <property type="project" value="UniProtKB-SubCell"/>
</dbReference>
<feature type="transmembrane region" description="Helical" evidence="9">
    <location>
        <begin position="115"/>
        <end position="136"/>
    </location>
</feature>
<proteinExistence type="inferred from homology"/>
<sequence length="488" mass="52875">MTQELVSLTIIMAVAAVSPIVAQLIPGRFIPQTVLLLAAGAALGPYGLGIIEVNDAVKLLNELGMAFLFLLAGYEIDPKRLAGHQGKVGLLTWGITLGLAWLVVTFLPFFTKQGINGVATVIALTTTALGTLMPILKERNLEGTPIGDAIISYGTWGELGPILAMAILLSTRTGWQTMLVLGAFLAICLLCAMLPTKALKTGHRLYRFLTENANTSSQTLMRLTTFLLIFLVTISALFELDAVLGAFAAGFILRYIIPDGSKSLEMKLEGVGYGFLIPVFFVVSGAAINVRAVAGRPALLVAFIVMLMLIRAVPVYVALSLDKRKNPLSSHHRVTVALYCTTALPIIVAVTSLAVKVGTMQSDTASTLVAAGAITVFLMPLLGSITYQVADVHPVTAVREIAHTPSDWQTIVREHAQVRALLHHQDRLKRMAETLESLEKQEGLNGLDSRRAELVERARLEIDRQLKELGLDPQLTTQLPHNYRYPKN</sequence>
<comment type="similarity">
    <text evidence="2">Belongs to the monovalent cation:proton antiporter 2 (CPA2) transporter (TC 2.A.37) family.</text>
</comment>